<proteinExistence type="inferred from homology"/>
<dbReference type="Pfam" id="PF08240">
    <property type="entry name" value="ADH_N"/>
    <property type="match status" value="1"/>
</dbReference>
<evidence type="ECO:0000256" key="2">
    <source>
        <dbReference type="ARBA" id="ARBA00008072"/>
    </source>
</evidence>
<feature type="compositionally biased region" description="Polar residues" evidence="10">
    <location>
        <begin position="33"/>
        <end position="43"/>
    </location>
</feature>
<dbReference type="InterPro" id="IPR013154">
    <property type="entry name" value="ADH-like_N"/>
</dbReference>
<dbReference type="PROSITE" id="PS00059">
    <property type="entry name" value="ADH_ZINC"/>
    <property type="match status" value="1"/>
</dbReference>
<accession>A0A975R1P2</accession>
<dbReference type="GO" id="GO:0004022">
    <property type="term" value="F:alcohol dehydrogenase (NAD+) activity"/>
    <property type="evidence" value="ECO:0007669"/>
    <property type="project" value="UniProtKB-EC"/>
</dbReference>
<reference evidence="12 13" key="1">
    <citation type="submission" date="2021-05" db="EMBL/GenBank/DDBJ databases">
        <title>Novel species in genus Arthrobacter.</title>
        <authorList>
            <person name="Zhang G."/>
        </authorList>
    </citation>
    <scope>NUCLEOTIDE SEQUENCE [LARGE SCALE GENOMIC DNA]</scope>
    <source>
        <strain evidence="13">zg-ZUI227</strain>
    </source>
</reference>
<dbReference type="AlphaFoldDB" id="A0A975R1P2"/>
<dbReference type="InterPro" id="IPR020843">
    <property type="entry name" value="ER"/>
</dbReference>
<dbReference type="KEGG" id="ajg:KKR91_03800"/>
<dbReference type="Proteomes" id="UP000676885">
    <property type="component" value="Chromosome"/>
</dbReference>
<keyword evidence="5 9" id="KW-0862">Zinc</keyword>
<evidence type="ECO:0000256" key="3">
    <source>
        <dbReference type="ARBA" id="ARBA00013190"/>
    </source>
</evidence>
<dbReference type="SUPFAM" id="SSF50129">
    <property type="entry name" value="GroES-like"/>
    <property type="match status" value="1"/>
</dbReference>
<dbReference type="InterPro" id="IPR011032">
    <property type="entry name" value="GroES-like_sf"/>
</dbReference>
<evidence type="ECO:0000256" key="8">
    <source>
        <dbReference type="ARBA" id="ARBA00049243"/>
    </source>
</evidence>
<evidence type="ECO:0000256" key="1">
    <source>
        <dbReference type="ARBA" id="ARBA00001947"/>
    </source>
</evidence>
<dbReference type="EC" id="1.1.1.1" evidence="3"/>
<dbReference type="EMBL" id="CP076022">
    <property type="protein sequence ID" value="QWC10758.1"/>
    <property type="molecule type" value="Genomic_DNA"/>
</dbReference>
<organism evidence="12 13">
    <name type="scientific">Arthrobacter jiangjiafuii</name>
    <dbReference type="NCBI Taxonomy" id="2817475"/>
    <lineage>
        <taxon>Bacteria</taxon>
        <taxon>Bacillati</taxon>
        <taxon>Actinomycetota</taxon>
        <taxon>Actinomycetes</taxon>
        <taxon>Micrococcales</taxon>
        <taxon>Micrococcaceae</taxon>
        <taxon>Arthrobacter</taxon>
    </lineage>
</organism>
<protein>
    <recommendedName>
        <fullName evidence="3">alcohol dehydrogenase</fullName>
        <ecNumber evidence="3">1.1.1.1</ecNumber>
    </recommendedName>
</protein>
<dbReference type="InterPro" id="IPR036291">
    <property type="entry name" value="NAD(P)-bd_dom_sf"/>
</dbReference>
<keyword evidence="6" id="KW-0560">Oxidoreductase</keyword>
<dbReference type="PANTHER" id="PTHR42940:SF8">
    <property type="entry name" value="VACUOLAR PROTEIN SORTING-ASSOCIATED PROTEIN 11"/>
    <property type="match status" value="1"/>
</dbReference>
<feature type="domain" description="Enoyl reductase (ER)" evidence="11">
    <location>
        <begin position="68"/>
        <end position="394"/>
    </location>
</feature>
<dbReference type="CDD" id="cd05284">
    <property type="entry name" value="arabinose_DH_like"/>
    <property type="match status" value="1"/>
</dbReference>
<comment type="catalytic activity">
    <reaction evidence="7">
        <text>a secondary alcohol + NAD(+) = a ketone + NADH + H(+)</text>
        <dbReference type="Rhea" id="RHEA:10740"/>
        <dbReference type="ChEBI" id="CHEBI:15378"/>
        <dbReference type="ChEBI" id="CHEBI:17087"/>
        <dbReference type="ChEBI" id="CHEBI:35681"/>
        <dbReference type="ChEBI" id="CHEBI:57540"/>
        <dbReference type="ChEBI" id="CHEBI:57945"/>
        <dbReference type="EC" id="1.1.1.1"/>
    </reaction>
</comment>
<comment type="cofactor">
    <cofactor evidence="1 9">
        <name>Zn(2+)</name>
        <dbReference type="ChEBI" id="CHEBI:29105"/>
    </cofactor>
</comment>
<gene>
    <name evidence="12" type="ORF">KKR91_03800</name>
</gene>
<comment type="similarity">
    <text evidence="2 9">Belongs to the zinc-containing alcohol dehydrogenase family.</text>
</comment>
<evidence type="ECO:0000313" key="13">
    <source>
        <dbReference type="Proteomes" id="UP000676885"/>
    </source>
</evidence>
<dbReference type="SMART" id="SM00829">
    <property type="entry name" value="PKS_ER"/>
    <property type="match status" value="1"/>
</dbReference>
<evidence type="ECO:0000256" key="4">
    <source>
        <dbReference type="ARBA" id="ARBA00022723"/>
    </source>
</evidence>
<evidence type="ECO:0000256" key="5">
    <source>
        <dbReference type="ARBA" id="ARBA00022833"/>
    </source>
</evidence>
<dbReference type="Gene3D" id="3.40.50.720">
    <property type="entry name" value="NAD(P)-binding Rossmann-like Domain"/>
    <property type="match status" value="1"/>
</dbReference>
<sequence length="402" mass="42064">MIPTLDATDRPHCTSHDYPLTRSCSHPRLGSPAATQNPGQTAGTKPGSRRLSTEGKCGVKAVRVHRYGEDPKIDEVPEPEITGPWDVIVDVGAAGLCRTDLHIIEGQWDAIQHPQLPYILGHENAGWVREVGSAVENVVPGDTVIMHPLVTCGLCPPCRAGEDSHCENSLFPGLNTDGGMAEQLKTNARAVVKLDPSLQPADIAALADAGLTAYHAVRKAVPLLTPGTQAVVIGAGGLGHIGVQSLKALTAATITVTDTSEAALELAAGLGADTVLRSPDTAAVLEATGGGAHVVFDFVGEHGTEAQGIQMLRNRGSYYAIGYGGTVQVPTLELISREISVVGNLVGTYQDLAELMTLTAEGRIRLHTTAYDLDDAVQAMHDLDAGKLTGRGMLIPPGGGFR</sequence>
<comment type="catalytic activity">
    <reaction evidence="8">
        <text>a primary alcohol + NAD(+) = an aldehyde + NADH + H(+)</text>
        <dbReference type="Rhea" id="RHEA:10736"/>
        <dbReference type="ChEBI" id="CHEBI:15378"/>
        <dbReference type="ChEBI" id="CHEBI:15734"/>
        <dbReference type="ChEBI" id="CHEBI:17478"/>
        <dbReference type="ChEBI" id="CHEBI:57540"/>
        <dbReference type="ChEBI" id="CHEBI:57945"/>
        <dbReference type="EC" id="1.1.1.1"/>
    </reaction>
</comment>
<dbReference type="PANTHER" id="PTHR42940">
    <property type="entry name" value="ALCOHOL DEHYDROGENASE 1-RELATED"/>
    <property type="match status" value="1"/>
</dbReference>
<dbReference type="SUPFAM" id="SSF51735">
    <property type="entry name" value="NAD(P)-binding Rossmann-fold domains"/>
    <property type="match status" value="1"/>
</dbReference>
<dbReference type="Gene3D" id="3.90.180.10">
    <property type="entry name" value="Medium-chain alcohol dehydrogenases, catalytic domain"/>
    <property type="match status" value="1"/>
</dbReference>
<evidence type="ECO:0000256" key="6">
    <source>
        <dbReference type="ARBA" id="ARBA00023002"/>
    </source>
</evidence>
<name>A0A975R1P2_9MICC</name>
<feature type="region of interest" description="Disordered" evidence="10">
    <location>
        <begin position="1"/>
        <end position="55"/>
    </location>
</feature>
<dbReference type="InterPro" id="IPR002328">
    <property type="entry name" value="ADH_Zn_CS"/>
</dbReference>
<evidence type="ECO:0000256" key="7">
    <source>
        <dbReference type="ARBA" id="ARBA00049164"/>
    </source>
</evidence>
<evidence type="ECO:0000256" key="9">
    <source>
        <dbReference type="RuleBase" id="RU361277"/>
    </source>
</evidence>
<dbReference type="GO" id="GO:0008270">
    <property type="term" value="F:zinc ion binding"/>
    <property type="evidence" value="ECO:0007669"/>
    <property type="project" value="InterPro"/>
</dbReference>
<evidence type="ECO:0000259" key="11">
    <source>
        <dbReference type="SMART" id="SM00829"/>
    </source>
</evidence>
<evidence type="ECO:0000313" key="12">
    <source>
        <dbReference type="EMBL" id="QWC10758.1"/>
    </source>
</evidence>
<keyword evidence="4 9" id="KW-0479">Metal-binding</keyword>
<dbReference type="InterPro" id="IPR013149">
    <property type="entry name" value="ADH-like_C"/>
</dbReference>
<keyword evidence="13" id="KW-1185">Reference proteome</keyword>
<evidence type="ECO:0000256" key="10">
    <source>
        <dbReference type="SAM" id="MobiDB-lite"/>
    </source>
</evidence>
<dbReference type="Pfam" id="PF00107">
    <property type="entry name" value="ADH_zinc_N"/>
    <property type="match status" value="1"/>
</dbReference>